<reference evidence="1 2" key="1">
    <citation type="submission" date="2018-08" db="EMBL/GenBank/DDBJ databases">
        <title>Genomic investigation of the strawberry pathogen Phytophthora fragariae indicates pathogenicity is determined by transcriptional variation in three key races.</title>
        <authorList>
            <person name="Adams T.M."/>
            <person name="Armitage A.D."/>
            <person name="Sobczyk M.K."/>
            <person name="Bates H.J."/>
            <person name="Dunwell J.M."/>
            <person name="Nellist C.F."/>
            <person name="Harrison R.J."/>
        </authorList>
    </citation>
    <scope>NUCLEOTIDE SEQUENCE [LARGE SCALE GENOMIC DNA]</scope>
    <source>
        <strain evidence="1 2">NOV-71</strain>
    </source>
</reference>
<sequence length="25" mass="3276">MVLYIYDRYKDLIYFQHRICSERIH</sequence>
<evidence type="ECO:0000313" key="2">
    <source>
        <dbReference type="Proteomes" id="UP000441208"/>
    </source>
</evidence>
<protein>
    <submittedName>
        <fullName evidence="1">Uncharacterized protein</fullName>
    </submittedName>
</protein>
<dbReference type="Proteomes" id="UP000441208">
    <property type="component" value="Unassembled WGS sequence"/>
</dbReference>
<accession>A0A6A3PGF8</accession>
<organism evidence="1 2">
    <name type="scientific">Phytophthora fragariae</name>
    <dbReference type="NCBI Taxonomy" id="53985"/>
    <lineage>
        <taxon>Eukaryota</taxon>
        <taxon>Sar</taxon>
        <taxon>Stramenopiles</taxon>
        <taxon>Oomycota</taxon>
        <taxon>Peronosporomycetes</taxon>
        <taxon>Peronosporales</taxon>
        <taxon>Peronosporaceae</taxon>
        <taxon>Phytophthora</taxon>
    </lineage>
</organism>
<feature type="non-terminal residue" evidence="1">
    <location>
        <position position="25"/>
    </location>
</feature>
<proteinExistence type="predicted"/>
<evidence type="ECO:0000313" key="1">
    <source>
        <dbReference type="EMBL" id="KAE9055836.1"/>
    </source>
</evidence>
<gene>
    <name evidence="1" type="ORF">PF007_g32182</name>
</gene>
<name>A0A6A3PGF8_9STRA</name>
<dbReference type="EMBL" id="QXFZ01008324">
    <property type="protein sequence ID" value="KAE9055836.1"/>
    <property type="molecule type" value="Genomic_DNA"/>
</dbReference>
<dbReference type="AlphaFoldDB" id="A0A6A3PGF8"/>
<comment type="caution">
    <text evidence="1">The sequence shown here is derived from an EMBL/GenBank/DDBJ whole genome shotgun (WGS) entry which is preliminary data.</text>
</comment>